<dbReference type="Gene3D" id="3.30.360.10">
    <property type="entry name" value="Dihydrodipicolinate Reductase, domain 2"/>
    <property type="match status" value="1"/>
</dbReference>
<dbReference type="InterPro" id="IPR050463">
    <property type="entry name" value="Gfo/Idh/MocA_oxidrdct_glycsds"/>
</dbReference>
<dbReference type="SUPFAM" id="SSF55347">
    <property type="entry name" value="Glyceraldehyde-3-phosphate dehydrogenase-like, C-terminal domain"/>
    <property type="match status" value="1"/>
</dbReference>
<name>A0ABU0IYR3_9HYPH</name>
<keyword evidence="1" id="KW-0560">Oxidoreductase</keyword>
<gene>
    <name evidence="4" type="ORF">QO011_000145</name>
</gene>
<comment type="caution">
    <text evidence="4">The sequence shown here is derived from an EMBL/GenBank/DDBJ whole genome shotgun (WGS) entry which is preliminary data.</text>
</comment>
<dbReference type="InterPro" id="IPR055170">
    <property type="entry name" value="GFO_IDH_MocA-like_dom"/>
</dbReference>
<evidence type="ECO:0000259" key="2">
    <source>
        <dbReference type="Pfam" id="PF01408"/>
    </source>
</evidence>
<reference evidence="4 5" key="1">
    <citation type="submission" date="2023-07" db="EMBL/GenBank/DDBJ databases">
        <title>Genomic Encyclopedia of Type Strains, Phase IV (KMG-IV): sequencing the most valuable type-strain genomes for metagenomic binning, comparative biology and taxonomic classification.</title>
        <authorList>
            <person name="Goeker M."/>
        </authorList>
    </citation>
    <scope>NUCLEOTIDE SEQUENCE [LARGE SCALE GENOMIC DNA]</scope>
    <source>
        <strain evidence="4 5">DSM 19619</strain>
    </source>
</reference>
<dbReference type="PANTHER" id="PTHR43818">
    <property type="entry name" value="BCDNA.GH03377"/>
    <property type="match status" value="1"/>
</dbReference>
<dbReference type="Pfam" id="PF22725">
    <property type="entry name" value="GFO_IDH_MocA_C3"/>
    <property type="match status" value="1"/>
</dbReference>
<keyword evidence="5" id="KW-1185">Reference proteome</keyword>
<dbReference type="EMBL" id="JAUSVX010000001">
    <property type="protein sequence ID" value="MDQ0467150.1"/>
    <property type="molecule type" value="Genomic_DNA"/>
</dbReference>
<dbReference type="InterPro" id="IPR000683">
    <property type="entry name" value="Gfo/Idh/MocA-like_OxRdtase_N"/>
</dbReference>
<protein>
    <submittedName>
        <fullName evidence="4">Dehydrogenase</fullName>
    </submittedName>
</protein>
<evidence type="ECO:0000313" key="5">
    <source>
        <dbReference type="Proteomes" id="UP001242480"/>
    </source>
</evidence>
<sequence length="378" mass="39571">MALKIGLVGCGNISDIYLTNARLFRDIEFAAVSDINPEAAARQGAKYGLPVRTVDALLASRDVDIVLNLTVPDAHAPVYRAAIEAGKHVYGEKPLATTLEDGRRVVEAARAKGLRIGSAPDTVLGGGIQTARALVDGGAIGKPLLGLMAVLSHGMENWHPNPAFFFKPGGGPVFDLGPYYISALVTLLGPVASVVAVGQIGFAERTVTTETSPVRGSKIKVEVLTTAQALLTFASGAQITFLASWDVWRHGVPPIEIHGTEGSMRVPDPNFFGGPVDVARERADWAATQTTDKTFGVPNWPAQTPTVANYRGLGLAEMARAIGEGRPHRANGDLALHVLAVMAGILDSAVSGKPVAITDGCERPAPLGEDEARGLLAG</sequence>
<evidence type="ECO:0000259" key="3">
    <source>
        <dbReference type="Pfam" id="PF22725"/>
    </source>
</evidence>
<evidence type="ECO:0000256" key="1">
    <source>
        <dbReference type="ARBA" id="ARBA00023002"/>
    </source>
</evidence>
<dbReference type="SUPFAM" id="SSF51735">
    <property type="entry name" value="NAD(P)-binding Rossmann-fold domains"/>
    <property type="match status" value="1"/>
</dbReference>
<dbReference type="RefSeq" id="WP_307266414.1">
    <property type="nucleotide sequence ID" value="NZ_JAUSVX010000001.1"/>
</dbReference>
<organism evidence="4 5">
    <name type="scientific">Labrys wisconsinensis</name>
    <dbReference type="NCBI Taxonomy" id="425677"/>
    <lineage>
        <taxon>Bacteria</taxon>
        <taxon>Pseudomonadati</taxon>
        <taxon>Pseudomonadota</taxon>
        <taxon>Alphaproteobacteria</taxon>
        <taxon>Hyphomicrobiales</taxon>
        <taxon>Xanthobacteraceae</taxon>
        <taxon>Labrys</taxon>
    </lineage>
</organism>
<dbReference type="PANTHER" id="PTHR43818:SF11">
    <property type="entry name" value="BCDNA.GH03377"/>
    <property type="match status" value="1"/>
</dbReference>
<dbReference type="Proteomes" id="UP001242480">
    <property type="component" value="Unassembled WGS sequence"/>
</dbReference>
<dbReference type="InterPro" id="IPR036291">
    <property type="entry name" value="NAD(P)-bd_dom_sf"/>
</dbReference>
<evidence type="ECO:0000313" key="4">
    <source>
        <dbReference type="EMBL" id="MDQ0467150.1"/>
    </source>
</evidence>
<accession>A0ABU0IYR3</accession>
<dbReference type="Pfam" id="PF01408">
    <property type="entry name" value="GFO_IDH_MocA"/>
    <property type="match status" value="1"/>
</dbReference>
<proteinExistence type="predicted"/>
<feature type="domain" description="GFO/IDH/MocA-like oxidoreductase" evidence="3">
    <location>
        <begin position="128"/>
        <end position="264"/>
    </location>
</feature>
<feature type="domain" description="Gfo/Idh/MocA-like oxidoreductase N-terminal" evidence="2">
    <location>
        <begin position="3"/>
        <end position="116"/>
    </location>
</feature>
<dbReference type="Gene3D" id="3.40.50.720">
    <property type="entry name" value="NAD(P)-binding Rossmann-like Domain"/>
    <property type="match status" value="1"/>
</dbReference>